<dbReference type="GO" id="GO:0003824">
    <property type="term" value="F:catalytic activity"/>
    <property type="evidence" value="ECO:0007669"/>
    <property type="project" value="InterPro"/>
</dbReference>
<organism evidence="2 3">
    <name type="scientific">Shimia gijangensis</name>
    <dbReference type="NCBI Taxonomy" id="1470563"/>
    <lineage>
        <taxon>Bacteria</taxon>
        <taxon>Pseudomonadati</taxon>
        <taxon>Pseudomonadota</taxon>
        <taxon>Alphaproteobacteria</taxon>
        <taxon>Rhodobacterales</taxon>
        <taxon>Roseobacteraceae</taxon>
    </lineage>
</organism>
<dbReference type="OrthoDB" id="9777859at2"/>
<dbReference type="Proteomes" id="UP000183982">
    <property type="component" value="Unassembled WGS sequence"/>
</dbReference>
<dbReference type="InterPro" id="IPR000120">
    <property type="entry name" value="Amidase"/>
</dbReference>
<gene>
    <name evidence="2" type="ORF">SAMN05444000_11570</name>
</gene>
<name>A0A1M6N7K7_9RHOB</name>
<protein>
    <submittedName>
        <fullName evidence="2">Amidase</fullName>
    </submittedName>
</protein>
<dbReference type="NCBIfam" id="NF005686">
    <property type="entry name" value="PRK07486.1"/>
    <property type="match status" value="1"/>
</dbReference>
<dbReference type="Gene3D" id="3.90.1300.10">
    <property type="entry name" value="Amidase signature (AS) domain"/>
    <property type="match status" value="1"/>
</dbReference>
<proteinExistence type="predicted"/>
<dbReference type="STRING" id="1470563.SAMN05444000_11570"/>
<dbReference type="InterPro" id="IPR036928">
    <property type="entry name" value="AS_sf"/>
</dbReference>
<dbReference type="RefSeq" id="WP_073253772.1">
    <property type="nucleotide sequence ID" value="NZ_FQZQ01000015.1"/>
</dbReference>
<dbReference type="PANTHER" id="PTHR11895">
    <property type="entry name" value="TRANSAMIDASE"/>
    <property type="match status" value="1"/>
</dbReference>
<feature type="domain" description="Amidase" evidence="1">
    <location>
        <begin position="24"/>
        <end position="449"/>
    </location>
</feature>
<sequence length="466" mass="49912">MNLLDKDAGEILAAMRFGDVTCEEVMAATLARIEAVNGSVNAIVSLRDPEVLMEEARAADAMPPKGLLHGLPFAVKDLARLAGVLCSQGSPLFARNVPEQDETMVARLRAAGAIFLGKTNVPEFGLGSHSYNPIFGVTRNPYDTRSAAGGSSGGAAAALATGMVALADGSDMMGSLRNPAAFCNVYGFRPSWGVVPREPGGETFLQQLSTLGPMARCPADLGLLMSVIAGPNALVPHNATAQDWTVTAPASLEGVRIGWLADWGGAYPVEPGILDLCGAANASLSDLGAEVIDVSPPFEAEALWESWTILRQWAIAAEHGADYDDPEHRSLLKPEAIWEIEQGLALSSRDVSRAGAIRARWFETLSALLEELDALALPSSQVWPFPAEWDWPKTINGTQMDTYHRWMEVVVPVSLAGVPCISVPVGFGDNGLPMGMQLMTRKGRDQELLNWAQCYHNASRWPDKKP</sequence>
<dbReference type="EMBL" id="FQZQ01000015">
    <property type="protein sequence ID" value="SHJ91642.1"/>
    <property type="molecule type" value="Genomic_DNA"/>
</dbReference>
<evidence type="ECO:0000259" key="1">
    <source>
        <dbReference type="Pfam" id="PF01425"/>
    </source>
</evidence>
<dbReference type="SUPFAM" id="SSF75304">
    <property type="entry name" value="Amidase signature (AS) enzymes"/>
    <property type="match status" value="1"/>
</dbReference>
<reference evidence="3" key="1">
    <citation type="submission" date="2016-11" db="EMBL/GenBank/DDBJ databases">
        <authorList>
            <person name="Varghese N."/>
            <person name="Submissions S."/>
        </authorList>
    </citation>
    <scope>NUCLEOTIDE SEQUENCE [LARGE SCALE GENOMIC DNA]</scope>
    <source>
        <strain evidence="3">DSM 100564</strain>
    </source>
</reference>
<dbReference type="InterPro" id="IPR023631">
    <property type="entry name" value="Amidase_dom"/>
</dbReference>
<dbReference type="Pfam" id="PF01425">
    <property type="entry name" value="Amidase"/>
    <property type="match status" value="1"/>
</dbReference>
<keyword evidence="3" id="KW-1185">Reference proteome</keyword>
<dbReference type="AlphaFoldDB" id="A0A1M6N7K7"/>
<evidence type="ECO:0000313" key="3">
    <source>
        <dbReference type="Proteomes" id="UP000183982"/>
    </source>
</evidence>
<dbReference type="PANTHER" id="PTHR11895:SF76">
    <property type="entry name" value="INDOLEACETAMIDE HYDROLASE"/>
    <property type="match status" value="1"/>
</dbReference>
<accession>A0A1M6N7K7</accession>
<evidence type="ECO:0000313" key="2">
    <source>
        <dbReference type="EMBL" id="SHJ91642.1"/>
    </source>
</evidence>